<dbReference type="InterPro" id="IPR011009">
    <property type="entry name" value="Kinase-like_dom_sf"/>
</dbReference>
<keyword evidence="5" id="KW-0067">ATP-binding</keyword>
<dbReference type="Gene3D" id="1.10.510.10">
    <property type="entry name" value="Transferase(Phosphotransferase) domain 1"/>
    <property type="match status" value="1"/>
</dbReference>
<gene>
    <name evidence="6" type="ORF">ADEAN_000939700</name>
</gene>
<dbReference type="GO" id="GO:0004674">
    <property type="term" value="F:protein serine/threonine kinase activity"/>
    <property type="evidence" value="ECO:0007669"/>
    <property type="project" value="UniProtKB-KW"/>
</dbReference>
<dbReference type="OrthoDB" id="9332038at2759"/>
<evidence type="ECO:0000256" key="1">
    <source>
        <dbReference type="ARBA" id="ARBA00022527"/>
    </source>
</evidence>
<dbReference type="AlphaFoldDB" id="A0A7G2CUE3"/>
<sequence>MPLFDGRTEAAQLARFESTLGPIPADMLAASSKTSKFYSGGAQGGYKLKEALLPRRSLETVLGVTTGGPRGSRKGTAGHDVLHYQEFLDFIEKLLRYRPEERISCEDALRHPFLLPLYTAEQTTGDQAKHKPQETAT</sequence>
<dbReference type="Proteomes" id="UP000515908">
    <property type="component" value="Chromosome 23"/>
</dbReference>
<protein>
    <recommendedName>
        <fullName evidence="8">Protein kinase domain containing protein</fullName>
    </recommendedName>
</protein>
<evidence type="ECO:0000313" key="6">
    <source>
        <dbReference type="EMBL" id="CAD2221862.1"/>
    </source>
</evidence>
<dbReference type="EMBL" id="LR877167">
    <property type="protein sequence ID" value="CAD2221862.1"/>
    <property type="molecule type" value="Genomic_DNA"/>
</dbReference>
<keyword evidence="4" id="KW-0418">Kinase</keyword>
<proteinExistence type="predicted"/>
<dbReference type="InterPro" id="IPR050494">
    <property type="entry name" value="Ser_Thr_dual-spec_kinase"/>
</dbReference>
<evidence type="ECO:0000256" key="4">
    <source>
        <dbReference type="ARBA" id="ARBA00022777"/>
    </source>
</evidence>
<organism evidence="6 7">
    <name type="scientific">Angomonas deanei</name>
    <dbReference type="NCBI Taxonomy" id="59799"/>
    <lineage>
        <taxon>Eukaryota</taxon>
        <taxon>Discoba</taxon>
        <taxon>Euglenozoa</taxon>
        <taxon>Kinetoplastea</taxon>
        <taxon>Metakinetoplastina</taxon>
        <taxon>Trypanosomatida</taxon>
        <taxon>Trypanosomatidae</taxon>
        <taxon>Strigomonadinae</taxon>
        <taxon>Angomonas</taxon>
    </lineage>
</organism>
<evidence type="ECO:0000256" key="5">
    <source>
        <dbReference type="ARBA" id="ARBA00022840"/>
    </source>
</evidence>
<evidence type="ECO:0000313" key="7">
    <source>
        <dbReference type="Proteomes" id="UP000515908"/>
    </source>
</evidence>
<dbReference type="SUPFAM" id="SSF56112">
    <property type="entry name" value="Protein kinase-like (PK-like)"/>
    <property type="match status" value="1"/>
</dbReference>
<accession>A0A7G2CUE3</accession>
<dbReference type="VEuPathDB" id="TriTrypDB:ADEAN_000939700"/>
<dbReference type="GO" id="GO:0005524">
    <property type="term" value="F:ATP binding"/>
    <property type="evidence" value="ECO:0007669"/>
    <property type="project" value="UniProtKB-KW"/>
</dbReference>
<keyword evidence="2" id="KW-0808">Transferase</keyword>
<dbReference type="PANTHER" id="PTHR24058:SF28">
    <property type="entry name" value="SERINE_THREONINE-PROTEIN KINASE MINIBRAIN"/>
    <property type="match status" value="1"/>
</dbReference>
<keyword evidence="3" id="KW-0547">Nucleotide-binding</keyword>
<keyword evidence="1" id="KW-0723">Serine/threonine-protein kinase</keyword>
<evidence type="ECO:0008006" key="8">
    <source>
        <dbReference type="Google" id="ProtNLM"/>
    </source>
</evidence>
<dbReference type="PANTHER" id="PTHR24058">
    <property type="entry name" value="DUAL SPECIFICITY PROTEIN KINASE"/>
    <property type="match status" value="1"/>
</dbReference>
<evidence type="ECO:0000256" key="3">
    <source>
        <dbReference type="ARBA" id="ARBA00022741"/>
    </source>
</evidence>
<keyword evidence="7" id="KW-1185">Reference proteome</keyword>
<evidence type="ECO:0000256" key="2">
    <source>
        <dbReference type="ARBA" id="ARBA00022679"/>
    </source>
</evidence>
<reference evidence="6 7" key="1">
    <citation type="submission" date="2020-08" db="EMBL/GenBank/DDBJ databases">
        <authorList>
            <person name="Newling K."/>
            <person name="Davey J."/>
            <person name="Forrester S."/>
        </authorList>
    </citation>
    <scope>NUCLEOTIDE SEQUENCE [LARGE SCALE GENOMIC DNA]</scope>
    <source>
        <strain evidence="7">Crithidia deanei Carvalho (ATCC PRA-265)</strain>
    </source>
</reference>
<name>A0A7G2CUE3_9TRYP</name>